<reference evidence="1 2" key="1">
    <citation type="submission" date="2018-06" db="EMBL/GenBank/DDBJ databases">
        <title>Extensive metabolic versatility and redundancy in microbially diverse, dynamic hydrothermal sediments.</title>
        <authorList>
            <person name="Dombrowski N."/>
            <person name="Teske A."/>
            <person name="Baker B.J."/>
        </authorList>
    </citation>
    <scope>NUCLEOTIDE SEQUENCE [LARGE SCALE GENOMIC DNA]</scope>
    <source>
        <strain evidence="1">B35_G9</strain>
    </source>
</reference>
<dbReference type="Proteomes" id="UP000282321">
    <property type="component" value="Unassembled WGS sequence"/>
</dbReference>
<dbReference type="AlphaFoldDB" id="A0A660S8Q9"/>
<evidence type="ECO:0008006" key="3">
    <source>
        <dbReference type="Google" id="ProtNLM"/>
    </source>
</evidence>
<name>A0A660S8Q9_UNCT6</name>
<gene>
    <name evidence="1" type="ORF">DRP44_06150</name>
</gene>
<organism evidence="1 2">
    <name type="scientific">candidate division TA06 bacterium</name>
    <dbReference type="NCBI Taxonomy" id="2250710"/>
    <lineage>
        <taxon>Bacteria</taxon>
        <taxon>Bacteria division TA06</taxon>
    </lineage>
</organism>
<evidence type="ECO:0000313" key="2">
    <source>
        <dbReference type="Proteomes" id="UP000282321"/>
    </source>
</evidence>
<protein>
    <recommendedName>
        <fullName evidence="3">Outer membrane protein beta-barrel domain-containing protein</fullName>
    </recommendedName>
</protein>
<proteinExistence type="predicted"/>
<sequence length="257" mass="29340">MKRTVFIVALLVLSIGIPMLAESSDSLSTESENPVLQKQELKLPWYKTVKYEIGYTGGICITYGALMKESGLIMFFVPPDLIFNWINSVNVNIFMPSKSKLAIGIEYGAFPHLTEREGLNMYLYYTYDSLARVYTGEWSIYYKSILLKYYKTKSFYYGVSINHFIANTEESYHSAVNGNISDTTAYVQRECIGCGIFCGWEKLISFKGLNIYPFLKLQIGHAVEYHNNSPWEWGRKKLTIGTSGIFLGINMRFGGKR</sequence>
<dbReference type="EMBL" id="QNBC01000085">
    <property type="protein sequence ID" value="RKX65537.1"/>
    <property type="molecule type" value="Genomic_DNA"/>
</dbReference>
<comment type="caution">
    <text evidence="1">The sequence shown here is derived from an EMBL/GenBank/DDBJ whole genome shotgun (WGS) entry which is preliminary data.</text>
</comment>
<accession>A0A660S8Q9</accession>
<evidence type="ECO:0000313" key="1">
    <source>
        <dbReference type="EMBL" id="RKX65537.1"/>
    </source>
</evidence>